<keyword evidence="2" id="KW-0694">RNA-binding</keyword>
<gene>
    <name evidence="2" type="primary">tmcAL</name>
    <name evidence="3" type="ORF">EDD65_10595</name>
</gene>
<evidence type="ECO:0000313" key="4">
    <source>
        <dbReference type="Proteomes" id="UP000294567"/>
    </source>
</evidence>
<dbReference type="AlphaFoldDB" id="A0A4R3KVG0"/>
<dbReference type="InterPro" id="IPR014729">
    <property type="entry name" value="Rossmann-like_a/b/a_fold"/>
</dbReference>
<dbReference type="GO" id="GO:0000049">
    <property type="term" value="F:tRNA binding"/>
    <property type="evidence" value="ECO:0007669"/>
    <property type="project" value="UniProtKB-KW"/>
</dbReference>
<dbReference type="SUPFAM" id="SSF52374">
    <property type="entry name" value="Nucleotidylyl transferase"/>
    <property type="match status" value="1"/>
</dbReference>
<comment type="similarity">
    <text evidence="2">Belongs to the TmcAL family.</text>
</comment>
<keyword evidence="2" id="KW-0436">Ligase</keyword>
<keyword evidence="2" id="KW-0547">Nucleotide-binding</keyword>
<comment type="subcellular location">
    <subcellularLocation>
        <location evidence="2">Cytoplasm</location>
    </subcellularLocation>
</comment>
<sequence length="417" mass="48555">MKVVGFIAEYNPFHLGHKYHLEMAKHLTNADYSIAIISGSFVQRGEPSLIDKWSKAKMAIDNGVDLVIELPFIFSVQSAELFAYGGVSLLDQLNITDYMVFGAEIEDLKPLIKIAHVLAVEPPYYKKRLKKYLDMGYSYPISRSNALEDYFFLKKPKLKEILDIKNILNMPNNILAIEYIKALKLINSNIEPIAIKRIENQYKDTILKGNIASATAIRNNLLNNPIDSIKKYVPLKTYDHLIDYKNKYKYFNTLSNYDQIIHYLLCTKNKKQLTEIMDMEPGLENRIVDKATQYKNAEQLVQAISTKRYPKTRIQRILVHIMMDLTQTTFEELKSYHPAYIRVLGANKNGFMLLNKIKKNSKLPIIIKFANHHKYNNTYLNKILYFDKKSTDLFFIGLKNSKPFINMDYYITPYIRK</sequence>
<dbReference type="Proteomes" id="UP000294567">
    <property type="component" value="Unassembled WGS sequence"/>
</dbReference>
<feature type="binding site" evidence="2">
    <location>
        <position position="172"/>
    </location>
    <ligand>
        <name>ATP</name>
        <dbReference type="ChEBI" id="CHEBI:30616"/>
    </ligand>
</feature>
<feature type="binding site" evidence="2">
    <location>
        <position position="102"/>
    </location>
    <ligand>
        <name>ATP</name>
        <dbReference type="ChEBI" id="CHEBI:30616"/>
    </ligand>
</feature>
<feature type="binding site" evidence="2">
    <location>
        <begin position="7"/>
        <end position="20"/>
    </location>
    <ligand>
        <name>ATP</name>
        <dbReference type="ChEBI" id="CHEBI:30616"/>
    </ligand>
</feature>
<dbReference type="OrthoDB" id="9769796at2"/>
<feature type="binding site" evidence="2">
    <location>
        <begin position="197"/>
        <end position="198"/>
    </location>
    <ligand>
        <name>ATP</name>
        <dbReference type="ChEBI" id="CHEBI:30616"/>
    </ligand>
</feature>
<proteinExistence type="inferred from homology"/>
<accession>A0A4R3KVG0</accession>
<dbReference type="EC" id="6.3.4.-" evidence="2"/>
<evidence type="ECO:0000313" key="3">
    <source>
        <dbReference type="EMBL" id="TCS89621.1"/>
    </source>
</evidence>
<dbReference type="GO" id="GO:0005524">
    <property type="term" value="F:ATP binding"/>
    <property type="evidence" value="ECO:0007669"/>
    <property type="project" value="UniProtKB-KW"/>
</dbReference>
<organism evidence="3 4">
    <name type="scientific">Keratinibaculum paraultunense</name>
    <dbReference type="NCBI Taxonomy" id="1278232"/>
    <lineage>
        <taxon>Bacteria</taxon>
        <taxon>Bacillati</taxon>
        <taxon>Bacillota</taxon>
        <taxon>Tissierellia</taxon>
        <taxon>Tissierellales</taxon>
        <taxon>Tepidimicrobiaceae</taxon>
        <taxon>Keratinibaculum</taxon>
    </lineage>
</organism>
<dbReference type="EMBL" id="SMAE01000005">
    <property type="protein sequence ID" value="TCS89621.1"/>
    <property type="molecule type" value="Genomic_DNA"/>
</dbReference>
<dbReference type="GO" id="GO:0016879">
    <property type="term" value="F:ligase activity, forming carbon-nitrogen bonds"/>
    <property type="evidence" value="ECO:0007669"/>
    <property type="project" value="UniProtKB-UniRule"/>
</dbReference>
<dbReference type="NCBIfam" id="NF010191">
    <property type="entry name" value="PRK13670.1"/>
    <property type="match status" value="1"/>
</dbReference>
<dbReference type="Pfam" id="PF05636">
    <property type="entry name" value="HIGH_NTase1"/>
    <property type="match status" value="1"/>
</dbReference>
<keyword evidence="2" id="KW-0963">Cytoplasm</keyword>
<keyword evidence="4" id="KW-1185">Reference proteome</keyword>
<name>A0A4R3KVG0_9FIRM</name>
<keyword evidence="2" id="KW-0067">ATP-binding</keyword>
<protein>
    <recommendedName>
        <fullName evidence="2">tRNA(Met) cytidine acetate ligase</fullName>
        <ecNumber evidence="2">6.3.4.-</ecNumber>
    </recommendedName>
</protein>
<dbReference type="PANTHER" id="PTHR37825:SF1">
    <property type="entry name" value="TRNA(MET) CYTIDINE ACETATE LIGASE"/>
    <property type="match status" value="1"/>
</dbReference>
<comment type="caution">
    <text evidence="3">The sequence shown here is derived from an EMBL/GenBank/DDBJ whole genome shotgun (WGS) entry which is preliminary data.</text>
</comment>
<keyword evidence="1 2" id="KW-0819">tRNA processing</keyword>
<dbReference type="GO" id="GO:0006400">
    <property type="term" value="P:tRNA modification"/>
    <property type="evidence" value="ECO:0007669"/>
    <property type="project" value="UniProtKB-UniRule"/>
</dbReference>
<dbReference type="Gene3D" id="3.40.50.620">
    <property type="entry name" value="HUPs"/>
    <property type="match status" value="1"/>
</dbReference>
<dbReference type="RefSeq" id="WP_132027162.1">
    <property type="nucleotide sequence ID" value="NZ_CP068564.1"/>
</dbReference>
<evidence type="ECO:0000256" key="1">
    <source>
        <dbReference type="ARBA" id="ARBA00022694"/>
    </source>
</evidence>
<dbReference type="PANTHER" id="PTHR37825">
    <property type="entry name" value="TRNA(MET) CYTIDINE ACETATE LIGASE"/>
    <property type="match status" value="1"/>
</dbReference>
<dbReference type="HAMAP" id="MF_01539">
    <property type="entry name" value="TmcAL"/>
    <property type="match status" value="1"/>
</dbReference>
<evidence type="ECO:0000256" key="2">
    <source>
        <dbReference type="HAMAP-Rule" id="MF_01539"/>
    </source>
</evidence>
<dbReference type="InterPro" id="IPR008513">
    <property type="entry name" value="tRNA(Met)_cyd_acetate_ligase"/>
</dbReference>
<dbReference type="GO" id="GO:0005737">
    <property type="term" value="C:cytoplasm"/>
    <property type="evidence" value="ECO:0007669"/>
    <property type="project" value="UniProtKB-SubCell"/>
</dbReference>
<reference evidence="3 4" key="1">
    <citation type="submission" date="2019-03" db="EMBL/GenBank/DDBJ databases">
        <title>Genomic Encyclopedia of Type Strains, Phase IV (KMG-IV): sequencing the most valuable type-strain genomes for metagenomic binning, comparative biology and taxonomic classification.</title>
        <authorList>
            <person name="Goeker M."/>
        </authorList>
    </citation>
    <scope>NUCLEOTIDE SEQUENCE [LARGE SCALE GENOMIC DNA]</scope>
    <source>
        <strain evidence="3 4">DSM 26752</strain>
    </source>
</reference>
<comment type="catalytic activity">
    <reaction evidence="2">
        <text>cytidine(34) in elongator tRNA(Met) + acetate + ATP = N(4)-acetylcytidine(34) in elongator tRNA(Met) + AMP + diphosphate</text>
        <dbReference type="Rhea" id="RHEA:58144"/>
        <dbReference type="Rhea" id="RHEA-COMP:10693"/>
        <dbReference type="Rhea" id="RHEA-COMP:10694"/>
        <dbReference type="ChEBI" id="CHEBI:30089"/>
        <dbReference type="ChEBI" id="CHEBI:30616"/>
        <dbReference type="ChEBI" id="CHEBI:33019"/>
        <dbReference type="ChEBI" id="CHEBI:74900"/>
        <dbReference type="ChEBI" id="CHEBI:82748"/>
        <dbReference type="ChEBI" id="CHEBI:456215"/>
    </reaction>
</comment>
<keyword evidence="2" id="KW-0820">tRNA-binding</keyword>
<keyword evidence="3" id="KW-0808">Transferase</keyword>
<comment type="function">
    <text evidence="2">Catalyzes the formation of N(4)-acetylcytidine (ac(4)C) at the wobble position of elongator tRNA(Met), using acetate and ATP as substrates. First activates an acetate ion to form acetyladenylate (Ac-AMP) and then transfers the acetyl group to tRNA to form ac(4)C34.</text>
</comment>
<dbReference type="GO" id="GO:0016740">
    <property type="term" value="F:transferase activity"/>
    <property type="evidence" value="ECO:0007669"/>
    <property type="project" value="UniProtKB-KW"/>
</dbReference>